<name>A0A8X6RHK6_TRICX</name>
<dbReference type="Proteomes" id="UP000887159">
    <property type="component" value="Unassembled WGS sequence"/>
</dbReference>
<organism evidence="1 2">
    <name type="scientific">Trichonephila clavipes</name>
    <name type="common">Golden silk orbweaver</name>
    <name type="synonym">Nephila clavipes</name>
    <dbReference type="NCBI Taxonomy" id="2585209"/>
    <lineage>
        <taxon>Eukaryota</taxon>
        <taxon>Metazoa</taxon>
        <taxon>Ecdysozoa</taxon>
        <taxon>Arthropoda</taxon>
        <taxon>Chelicerata</taxon>
        <taxon>Arachnida</taxon>
        <taxon>Araneae</taxon>
        <taxon>Araneomorphae</taxon>
        <taxon>Entelegynae</taxon>
        <taxon>Araneoidea</taxon>
        <taxon>Nephilidae</taxon>
        <taxon>Trichonephila</taxon>
    </lineage>
</organism>
<proteinExistence type="predicted"/>
<evidence type="ECO:0000313" key="1">
    <source>
        <dbReference type="EMBL" id="GFX94760.1"/>
    </source>
</evidence>
<keyword evidence="2" id="KW-1185">Reference proteome</keyword>
<dbReference type="AlphaFoldDB" id="A0A8X6RHK6"/>
<reference evidence="1" key="1">
    <citation type="submission" date="2020-08" db="EMBL/GenBank/DDBJ databases">
        <title>Multicomponent nature underlies the extraordinary mechanical properties of spider dragline silk.</title>
        <authorList>
            <person name="Kono N."/>
            <person name="Nakamura H."/>
            <person name="Mori M."/>
            <person name="Yoshida Y."/>
            <person name="Ohtoshi R."/>
            <person name="Malay A.D."/>
            <person name="Moran D.A.P."/>
            <person name="Tomita M."/>
            <person name="Numata K."/>
            <person name="Arakawa K."/>
        </authorList>
    </citation>
    <scope>NUCLEOTIDE SEQUENCE</scope>
</reference>
<protein>
    <submittedName>
        <fullName evidence="1">Uncharacterized protein</fullName>
    </submittedName>
</protein>
<dbReference type="EMBL" id="BMAU01021180">
    <property type="protein sequence ID" value="GFX94760.1"/>
    <property type="molecule type" value="Genomic_DNA"/>
</dbReference>
<sequence>MDVYKCIVPLEHESTLNSRRGASPLVRLVEEEDSRTFLTGCDVSVDCSTLSTGERLSIAHIQPYIGHHDREGDLA</sequence>
<gene>
    <name evidence="1" type="ORF">TNCV_1636221</name>
</gene>
<accession>A0A8X6RHK6</accession>
<evidence type="ECO:0000313" key="2">
    <source>
        <dbReference type="Proteomes" id="UP000887159"/>
    </source>
</evidence>
<comment type="caution">
    <text evidence="1">The sequence shown here is derived from an EMBL/GenBank/DDBJ whole genome shotgun (WGS) entry which is preliminary data.</text>
</comment>